<organism evidence="3 6">
    <name type="scientific">Streptococcus intermedius</name>
    <dbReference type="NCBI Taxonomy" id="1338"/>
    <lineage>
        <taxon>Bacteria</taxon>
        <taxon>Bacillati</taxon>
        <taxon>Bacillota</taxon>
        <taxon>Bacilli</taxon>
        <taxon>Lactobacillales</taxon>
        <taxon>Streptococcaceae</taxon>
        <taxon>Streptococcus</taxon>
        <taxon>Streptococcus anginosus group</taxon>
    </lineage>
</organism>
<evidence type="ECO:0000256" key="1">
    <source>
        <dbReference type="NCBIfam" id="TIGR02113"/>
    </source>
</evidence>
<dbReference type="NCBIfam" id="TIGR02113">
    <property type="entry name" value="coaC_strep"/>
    <property type="match status" value="1"/>
</dbReference>
<dbReference type="GO" id="GO:0071513">
    <property type="term" value="C:phosphopantothenoylcysteine decarboxylase complex"/>
    <property type="evidence" value="ECO:0007669"/>
    <property type="project" value="TreeGrafter"/>
</dbReference>
<evidence type="ECO:0000313" key="3">
    <source>
        <dbReference type="EMBL" id="MBF1713039.1"/>
    </source>
</evidence>
<dbReference type="EMBL" id="JABZYP010000014">
    <property type="protein sequence ID" value="MBF1713039.1"/>
    <property type="molecule type" value="Genomic_DNA"/>
</dbReference>
<dbReference type="Proteomes" id="UP000267137">
    <property type="component" value="Unassembled WGS sequence"/>
</dbReference>
<evidence type="ECO:0000313" key="5">
    <source>
        <dbReference type="Proteomes" id="UP000267137"/>
    </source>
</evidence>
<dbReference type="RefSeq" id="WP_003072314.1">
    <property type="nucleotide sequence ID" value="NZ_CP053999.1"/>
</dbReference>
<dbReference type="EMBL" id="RJOO01000001">
    <property type="protein sequence ID" value="RSJ24539.1"/>
    <property type="molecule type" value="Genomic_DNA"/>
</dbReference>
<dbReference type="SUPFAM" id="SSF52507">
    <property type="entry name" value="Homo-oligomeric flavin-containing Cys decarboxylases, HFCD"/>
    <property type="match status" value="1"/>
</dbReference>
<dbReference type="GO" id="GO:0004633">
    <property type="term" value="F:phosphopantothenoylcysteine decarboxylase activity"/>
    <property type="evidence" value="ECO:0007669"/>
    <property type="project" value="UniProtKB-UniRule"/>
</dbReference>
<dbReference type="InterPro" id="IPR036551">
    <property type="entry name" value="Flavin_trans-like"/>
</dbReference>
<name>A0A3R9KY23_STRIT</name>
<evidence type="ECO:0000313" key="4">
    <source>
        <dbReference type="EMBL" id="RSJ24539.1"/>
    </source>
</evidence>
<proteinExistence type="predicted"/>
<dbReference type="InterPro" id="IPR011847">
    <property type="entry name" value="CoaC_strep"/>
</dbReference>
<accession>A0A3R9KY23</accession>
<evidence type="ECO:0000259" key="2">
    <source>
        <dbReference type="Pfam" id="PF02441"/>
    </source>
</evidence>
<dbReference type="Pfam" id="PF02441">
    <property type="entry name" value="Flavoprotein"/>
    <property type="match status" value="1"/>
</dbReference>
<protein>
    <recommendedName>
        <fullName evidence="1">Phosphopantothenoylcysteine decarboxylase</fullName>
        <ecNumber evidence="1">4.1.1.36</ecNumber>
    </recommendedName>
</protein>
<dbReference type="EC" id="4.1.1.36" evidence="1"/>
<keyword evidence="3" id="KW-0456">Lyase</keyword>
<dbReference type="Gene3D" id="3.40.50.1950">
    <property type="entry name" value="Flavin prenyltransferase-like"/>
    <property type="match status" value="1"/>
</dbReference>
<feature type="domain" description="Flavoprotein" evidence="2">
    <location>
        <begin position="2"/>
        <end position="176"/>
    </location>
</feature>
<evidence type="ECO:0000313" key="6">
    <source>
        <dbReference type="Proteomes" id="UP000721045"/>
    </source>
</evidence>
<dbReference type="PANTHER" id="PTHR14359">
    <property type="entry name" value="HOMO-OLIGOMERIC FLAVIN CONTAINING CYS DECARBOXYLASE FAMILY"/>
    <property type="match status" value="1"/>
</dbReference>
<dbReference type="GO" id="GO:0010181">
    <property type="term" value="F:FMN binding"/>
    <property type="evidence" value="ECO:0007669"/>
    <property type="project" value="TreeGrafter"/>
</dbReference>
<dbReference type="STRING" id="1338.A6J72_09260"/>
<reference evidence="4 5" key="1">
    <citation type="submission" date="2018-11" db="EMBL/GenBank/DDBJ databases">
        <title>Species Designations Belie Phenotypic and Genotypic Heterogeneity in Oral Streptococci.</title>
        <authorList>
            <person name="Velsko I."/>
        </authorList>
    </citation>
    <scope>NUCLEOTIDE SEQUENCE [LARGE SCALE GENOMIC DNA]</scope>
    <source>
        <strain evidence="4 5">KLC02</strain>
    </source>
</reference>
<dbReference type="GO" id="GO:0015937">
    <property type="term" value="P:coenzyme A biosynthetic process"/>
    <property type="evidence" value="ECO:0007669"/>
    <property type="project" value="UniProtKB-UniRule"/>
</dbReference>
<sequence>MKHITLAVTGSIAAYKAADLTSQFTKNNLDVTVLMSSAATNFITPLTLQVLSKHIVHTDVMDEPAPNKVNHIEIAKQTDLFLVAPATANTIAKLANGFADNMITSTALALPTTVKKVLAPAMNTKMYENPITQDNLSKLEKYGWHIIQPRETILACGDKGIGALASVETIMEKVKEIIYEETI</sequence>
<gene>
    <name evidence="3" type="primary">coaC</name>
    <name evidence="4" type="synonym">coaBC_2</name>
    <name evidence="4" type="ORF">D8827_01965</name>
    <name evidence="3" type="ORF">HXO88_04780</name>
</gene>
<dbReference type="Proteomes" id="UP000721045">
    <property type="component" value="Unassembled WGS sequence"/>
</dbReference>
<dbReference type="PANTHER" id="PTHR14359:SF6">
    <property type="entry name" value="PHOSPHOPANTOTHENOYLCYSTEINE DECARBOXYLASE"/>
    <property type="match status" value="1"/>
</dbReference>
<reference evidence="3" key="2">
    <citation type="submission" date="2020-04" db="EMBL/GenBank/DDBJ databases">
        <title>Deep metagenomics examines the oral microbiome during advanced dental caries in children, revealing novel taxa and co-occurrences with host molecules.</title>
        <authorList>
            <person name="Baker J.L."/>
            <person name="Morton J.T."/>
            <person name="Dinis M."/>
            <person name="Alvarez R."/>
            <person name="Tran N.C."/>
            <person name="Knight R."/>
            <person name="Edlund A."/>
        </authorList>
    </citation>
    <scope>NUCLEOTIDE SEQUENCE</scope>
    <source>
        <strain evidence="3">JCVI_23_bin.22</strain>
    </source>
</reference>
<dbReference type="InterPro" id="IPR003382">
    <property type="entry name" value="Flavoprotein"/>
</dbReference>
<dbReference type="AlphaFoldDB" id="A0A3R9KY23"/>
<comment type="caution">
    <text evidence="3">The sequence shown here is derived from an EMBL/GenBank/DDBJ whole genome shotgun (WGS) entry which is preliminary data.</text>
</comment>